<dbReference type="EMBL" id="CP086322">
    <property type="protein sequence ID" value="UQA93659.1"/>
    <property type="molecule type" value="Genomic_DNA"/>
</dbReference>
<accession>A0ABY4MA41</accession>
<sequence>MSQVEPVAGFGVLMVSDRLCLFDVRDDAEAVWPTEDGEDFAGVEELDRVVWRGGGDAGELLVDPAAAGLGEVLTSSSRVVRSLVRTLIVMSLTVMVRSVL</sequence>
<reference evidence="1" key="1">
    <citation type="submission" date="2021-10" db="EMBL/GenBank/DDBJ databases">
        <title>Streptomyces nigrumlapis sp.nov.,an antimicrobial producing actinobacterium isolated from Black Gobi rocks.</title>
        <authorList>
            <person name="Wen Y."/>
            <person name="Zhang W."/>
            <person name="Liu X.G."/>
        </authorList>
    </citation>
    <scope>NUCLEOTIDE SEQUENCE</scope>
    <source>
        <strain evidence="1">ST13-2-2</strain>
    </source>
</reference>
<proteinExistence type="predicted"/>
<dbReference type="RefSeq" id="WP_248864535.1">
    <property type="nucleotide sequence ID" value="NZ_CP086322.1"/>
</dbReference>
<dbReference type="Proteomes" id="UP000830115">
    <property type="component" value="Chromosome"/>
</dbReference>
<gene>
    <name evidence="1" type="ORF">K9S39_18965</name>
</gene>
<evidence type="ECO:0000313" key="1">
    <source>
        <dbReference type="EMBL" id="UQA93659.1"/>
    </source>
</evidence>
<evidence type="ECO:0000313" key="2">
    <source>
        <dbReference type="Proteomes" id="UP000830115"/>
    </source>
</evidence>
<organism evidence="1 2">
    <name type="scientific">Streptomyces halobius</name>
    <dbReference type="NCBI Taxonomy" id="2879846"/>
    <lineage>
        <taxon>Bacteria</taxon>
        <taxon>Bacillati</taxon>
        <taxon>Actinomycetota</taxon>
        <taxon>Actinomycetes</taxon>
        <taxon>Kitasatosporales</taxon>
        <taxon>Streptomycetaceae</taxon>
        <taxon>Streptomyces</taxon>
    </lineage>
</organism>
<name>A0ABY4MA41_9ACTN</name>
<protein>
    <submittedName>
        <fullName evidence="1">Uncharacterized protein</fullName>
    </submittedName>
</protein>
<keyword evidence="2" id="KW-1185">Reference proteome</keyword>